<dbReference type="KEGG" id="kst:KSMBR1_1809"/>
<keyword evidence="3" id="KW-1185">Reference proteome</keyword>
<reference evidence="3" key="1">
    <citation type="submission" date="2017-10" db="EMBL/GenBank/DDBJ databases">
        <authorList>
            <person name="Frank J."/>
        </authorList>
    </citation>
    <scope>NUCLEOTIDE SEQUENCE [LARGE SCALE GENOMIC DNA]</scope>
</reference>
<gene>
    <name evidence="1" type="ORF">KsCSTR_04240</name>
    <name evidence="2" type="ORF">KSMBR1_1809</name>
</gene>
<sequence>MFMLEIKIQNTKQIRIIKHKIQNKSKTHLSACDQAQAGNNDTLLAFPMIPFGMFMLLQICSLGAQLRQPINHIQHKVKSFEII</sequence>
<protein>
    <submittedName>
        <fullName evidence="2">Uncharacterized protein</fullName>
    </submittedName>
</protein>
<accession>A0A2C9CFE5</accession>
<dbReference type="AlphaFoldDB" id="A0A2C9CFE5"/>
<evidence type="ECO:0000313" key="1">
    <source>
        <dbReference type="EMBL" id="QII09803.1"/>
    </source>
</evidence>
<reference evidence="1 4" key="3">
    <citation type="submission" date="2020-02" db="EMBL/GenBank/DDBJ databases">
        <title>Newly sequenced genome of strain CSTR1 showed variability in Candidatus Kuenenia stuttgartiensis genomes.</title>
        <authorList>
            <person name="Ding C."/>
            <person name="Adrian L."/>
        </authorList>
    </citation>
    <scope>NUCLEOTIDE SEQUENCE [LARGE SCALE GENOMIC DNA]</scope>
    <source>
        <strain evidence="1 4">CSTR1</strain>
    </source>
</reference>
<dbReference type="EMBL" id="LT934425">
    <property type="protein sequence ID" value="SOH04308.1"/>
    <property type="molecule type" value="Genomic_DNA"/>
</dbReference>
<dbReference type="Proteomes" id="UP000501926">
    <property type="component" value="Chromosome"/>
</dbReference>
<evidence type="ECO:0000313" key="3">
    <source>
        <dbReference type="Proteomes" id="UP000221734"/>
    </source>
</evidence>
<evidence type="ECO:0000313" key="4">
    <source>
        <dbReference type="Proteomes" id="UP000501926"/>
    </source>
</evidence>
<evidence type="ECO:0000313" key="2">
    <source>
        <dbReference type="EMBL" id="SOH04308.1"/>
    </source>
</evidence>
<dbReference type="EMBL" id="CP049055">
    <property type="protein sequence ID" value="QII09803.1"/>
    <property type="molecule type" value="Genomic_DNA"/>
</dbReference>
<reference evidence="2" key="2">
    <citation type="submission" date="2017-10" db="EMBL/GenBank/DDBJ databases">
        <authorList>
            <person name="Banno H."/>
            <person name="Chua N.-H."/>
        </authorList>
    </citation>
    <scope>NUCLEOTIDE SEQUENCE [LARGE SCALE GENOMIC DNA]</scope>
    <source>
        <strain evidence="2">Kuenenia_mbr1_ru-nijmegen</strain>
    </source>
</reference>
<name>A0A2C9CFE5_KUEST</name>
<organism evidence="2 3">
    <name type="scientific">Kuenenia stuttgartiensis</name>
    <dbReference type="NCBI Taxonomy" id="174633"/>
    <lineage>
        <taxon>Bacteria</taxon>
        <taxon>Pseudomonadati</taxon>
        <taxon>Planctomycetota</taxon>
        <taxon>Candidatus Brocadiia</taxon>
        <taxon>Candidatus Brocadiales</taxon>
        <taxon>Candidatus Brocadiaceae</taxon>
        <taxon>Candidatus Kuenenia</taxon>
    </lineage>
</organism>
<dbReference type="Proteomes" id="UP000221734">
    <property type="component" value="Chromosome Kuenenia_stuttgartiensis_MBR1"/>
</dbReference>
<proteinExistence type="predicted"/>